<feature type="domain" description="Biofilm-associated protein BapA-like prefix-like" evidence="5">
    <location>
        <begin position="26"/>
        <end position="95"/>
    </location>
</feature>
<accession>A0ABZ3CN63</accession>
<evidence type="ECO:0000256" key="1">
    <source>
        <dbReference type="ARBA" id="ARBA00022837"/>
    </source>
</evidence>
<dbReference type="InterPro" id="IPR011049">
    <property type="entry name" value="Serralysin-like_metalloprot_C"/>
</dbReference>
<name>A0ABZ3CN63_9GAMM</name>
<dbReference type="InterPro" id="IPR013783">
    <property type="entry name" value="Ig-like_fold"/>
</dbReference>
<gene>
    <name evidence="6" type="ORF">AAGT95_12120</name>
</gene>
<feature type="domain" description="Bacterial Ig-like" evidence="4">
    <location>
        <begin position="795"/>
        <end position="884"/>
    </location>
</feature>
<dbReference type="Gene3D" id="6.20.150.20">
    <property type="match status" value="1"/>
</dbReference>
<dbReference type="RefSeq" id="WP_342593942.1">
    <property type="nucleotide sequence ID" value="NZ_CP151919.1"/>
</dbReference>
<feature type="domain" description="Bacterial Ig" evidence="3">
    <location>
        <begin position="260"/>
        <end position="337"/>
    </location>
</feature>
<feature type="domain" description="Bacterial Ig" evidence="3">
    <location>
        <begin position="342"/>
        <end position="419"/>
    </location>
</feature>
<feature type="domain" description="Bacterial Ig" evidence="3">
    <location>
        <begin position="2516"/>
        <end position="2592"/>
    </location>
</feature>
<dbReference type="Pfam" id="PF17936">
    <property type="entry name" value="Big_6"/>
    <property type="match status" value="10"/>
</dbReference>
<feature type="domain" description="Bacterial Ig-like" evidence="4">
    <location>
        <begin position="989"/>
        <end position="1075"/>
    </location>
</feature>
<feature type="compositionally biased region" description="Low complexity" evidence="2">
    <location>
        <begin position="1236"/>
        <end position="1253"/>
    </location>
</feature>
<dbReference type="Pfam" id="PF22783">
    <property type="entry name" value="BapA_N"/>
    <property type="match status" value="1"/>
</dbReference>
<feature type="region of interest" description="Disordered" evidence="2">
    <location>
        <begin position="155"/>
        <end position="222"/>
    </location>
</feature>
<feature type="region of interest" description="Disordered" evidence="2">
    <location>
        <begin position="596"/>
        <end position="629"/>
    </location>
</feature>
<feature type="domain" description="Bacterial Ig-like" evidence="4">
    <location>
        <begin position="1346"/>
        <end position="1428"/>
    </location>
</feature>
<feature type="region of interest" description="Disordered" evidence="2">
    <location>
        <begin position="760"/>
        <end position="817"/>
    </location>
</feature>
<feature type="compositionally biased region" description="Polar residues" evidence="2">
    <location>
        <begin position="5412"/>
        <end position="5424"/>
    </location>
</feature>
<dbReference type="PROSITE" id="PS00330">
    <property type="entry name" value="HEMOLYSIN_CALCIUM"/>
    <property type="match status" value="6"/>
</dbReference>
<dbReference type="NCBIfam" id="NF033510">
    <property type="entry name" value="Ca_tandemer"/>
    <property type="match status" value="38"/>
</dbReference>
<dbReference type="SUPFAM" id="SSF51120">
    <property type="entry name" value="beta-Roll"/>
    <property type="match status" value="2"/>
</dbReference>
<dbReference type="InterPro" id="IPR048051">
    <property type="entry name" value="BapA-like_prefix-like"/>
</dbReference>
<feature type="region of interest" description="Disordered" evidence="2">
    <location>
        <begin position="5405"/>
        <end position="5432"/>
    </location>
</feature>
<evidence type="ECO:0000259" key="4">
    <source>
        <dbReference type="Pfam" id="PF19077"/>
    </source>
</evidence>
<dbReference type="InterPro" id="IPR018511">
    <property type="entry name" value="Hemolysin-typ_Ca-bd_CS"/>
</dbReference>
<dbReference type="InterPro" id="IPR041498">
    <property type="entry name" value="Big_6"/>
</dbReference>
<feature type="region of interest" description="Disordered" evidence="2">
    <location>
        <begin position="436"/>
        <end position="456"/>
    </location>
</feature>
<dbReference type="Gene3D" id="2.60.40.10">
    <property type="entry name" value="Immunoglobulins"/>
    <property type="match status" value="47"/>
</dbReference>
<organism evidence="6 7">
    <name type="scientific">Salinicola lusitanus</name>
    <dbReference type="NCBI Taxonomy" id="1949085"/>
    <lineage>
        <taxon>Bacteria</taxon>
        <taxon>Pseudomonadati</taxon>
        <taxon>Pseudomonadota</taxon>
        <taxon>Gammaproteobacteria</taxon>
        <taxon>Oceanospirillales</taxon>
        <taxon>Halomonadaceae</taxon>
        <taxon>Salinicola</taxon>
    </lineage>
</organism>
<dbReference type="PRINTS" id="PR00313">
    <property type="entry name" value="CABNDNGRPT"/>
</dbReference>
<keyword evidence="1" id="KW-0106">Calcium</keyword>
<feature type="domain" description="Bacterial Ig" evidence="3">
    <location>
        <begin position="696"/>
        <end position="774"/>
    </location>
</feature>
<evidence type="ECO:0000313" key="6">
    <source>
        <dbReference type="EMBL" id="XAD52593.1"/>
    </source>
</evidence>
<feature type="domain" description="Bacterial Ig-like" evidence="4">
    <location>
        <begin position="1931"/>
        <end position="2011"/>
    </location>
</feature>
<feature type="domain" description="Bacterial Ig-like" evidence="4">
    <location>
        <begin position="605"/>
        <end position="694"/>
    </location>
</feature>
<feature type="domain" description="Bacterial Ig" evidence="3">
    <location>
        <begin position="887"/>
        <end position="964"/>
    </location>
</feature>
<dbReference type="InterPro" id="IPR001343">
    <property type="entry name" value="Hemolysn_Ca-bd"/>
</dbReference>
<feature type="compositionally biased region" description="Polar residues" evidence="2">
    <location>
        <begin position="779"/>
        <end position="799"/>
    </location>
</feature>
<feature type="domain" description="Bacterial Ig" evidence="3">
    <location>
        <begin position="179"/>
        <end position="255"/>
    </location>
</feature>
<sequence length="5797" mass="570517">MPISAKISQLNEDVAAAPATPVGDNGTIALDQPRKVLLSLSPDDVQELQRDGNDLLVRTTDGQVIRIENFYGSDPTTTSQLYLTGDDQELIWADLAPSSGDGIIAADYLPQGEFGVFESAAVAGEGTDGAFITPLGWAAIGGGALAAGAIAAGGGGGGDDDGGTVPPDGGNGETDDIPPNAPTIDPSNGETISGEAEPGSTIIITDGDGNPIGETTTDDEGNWTFTPDQPLADGTEIEVVAQDPSGNTSEPATGTIDALAPDAPTIDPSNGETISGEAEPGSTIIITDGDGNPIGETTTDDEGNWTFTPDQPLADGTDIEVVAQDPAGNTSEPATGTIDASAPNAPTIDPSNGETIGGEAEPGSTIIITDGDGNPIGETTTDDEGNWTFTPDQPLADGTEIEVVAQDPAGNTSEPATGTIDATAPDAPTIDPSNGETISGEAEPGSTIIITDGDGNPIGETTTDDEGNWTFTPDEPLADGTDIEVVAQDPAGNTSEPATGTIDALAPDAPIVDPTDGTTLTGTAEPGSAITLTDGDGNAIGQTTTGDDGNWSFQPDAPLADGTEVNATATDAAGNVSEPGSVIVDGDLNDTTPPATPTIAGVNDDVDPQTGSVDREASTNDTTPTLSGRAEAGSTLTLYANGEAIGTTTANGQGEWTFTADDLDDGDYTFTATATDSAGNVSGVSDGYALTVDTSAPGSPTLDPSDGGILIGTAEPGSAITLTDGDGNAIGQTTTDANGNWSFRPDTPLADGTEVNATAADAAGNVSEPGTLTVDGDLNDTTPPATPTITMGNDDTAPQTGDLDSGDSTNDTTPTLSGQAEARSIVTIYSGETELGTTIANAAGEWSFTPEALDDGDYDFTATATDSAGNVSDASDPFTLTVDTQPPAAPVVNPTDGEILTGSAEPGSSVTLTNDQGDTIATIEADRNGNWSFAPETPLEDGSTFTAVARDAAGNASEPGNATVDADLEDNLPPSDPVIITSIDATEPVTGNVDNGGTTNDPNPTLQGTAEATNMVQVWADNTMLGETQADNFGNWSFRINARLLDGTTTFRALSTDPKGLVSEPSNIYALNVDTTPPDEPTATVADDGTAVTGNAEPGSTVTITDADGNEIGSITADPDDGSYRVPLDPALTNGESVTATATDAAGNESDPASATAPDLTAPDAPSVTVAEDGASVTGTAEPGSTVTVTDADGNEIGSVTADPDDGSYSVPLDPALTNGEGVTATATDAAGNESDPTSATAPDLTAPDAPTAILANDTGLNDGDGITSDATVNVGGIEDGATWEYSIDGGDSWITGTGNSFELPEGDYENGVVQVRQTDAAGNTSDLVTLGPVSVDQTAPVVNVDDLDAPINDPSPALSGAVSDPNATVTVTVNGDDYTAANNGDGTWTLAEGTVTLNEGDNSISAVATDAAGNTSEPVNETIELDTTADATPLATLTSNDDDGLVNSDEVGTASYTVSGLDPDSTAVATFTDVNGDTVTATIDADGDYTVDLSELADGEITSSLTITDEAGNTATIDGESITLDTTADAAPTAALTSNDGDGLVNADEAGTASYTVSGLDPDATAVASFTDGTTTVTADVAADGTFTVDLSGLADGEITSSLAITDGVGNTATIDGESVTLDTTADAAPLASLASNDDDGLINADEADTSSYTVSGLDPDATAVASFTDGTTTVTADVAADGTFTVDLSGLADGEITSSLAITDGAGNTTTIDGESATLDTTADAAPTAALTSNDGDGLVNADEAGTTSYTVSGLDPDATAVATFTDINGDTVTATIDADGDYTVDLSGLADGEITSSLAITDTAGNTATIDGESITLDTTADAAPLASLTSNDGDGLVNADEAGTASYTVSGLDDDATAVATFTDINGDSVTATIDADGGYTVDLSGLADGVITSSLAITDEAGNTTAIDGESVTLDTAAPAVAIDALDEPINDDSPALSGTVDDPDATVTVTVNGSDYTAANNGDGTWTLAEGTVTLDEGDNSVSAVATDAAGNTSEPVTDAVELDTTAPGEGDDAFNSVIFGDDVYNAAEADSATLSGTVEDGATIDSLTIASAGGGDPLTIAGEEITLNGDGTFSYTADLTGLPDGELTATLTVTDAAGNEGTVTDKAALDTAADAAPLASLTSNDGDGLVNADEAGTASYTVSGLDPDATAVATFTDINGDTVTATIDADGDYTVDLSGLADGEITSSLAITDTAGNTATIDGESITLDTTADAAPLATLTSNDGDGLVNADEAGTASYTVSGLDPDATAVATFTDINGDTVTATIDANGDYTVDLSGLADGEITSSLAITDGAGNTATIDGESVTLDTTADAAPLATLTSNDGDGLVNADEAGTTSYTVSGLDDDATAVATFTDVNGDTVTATIDADGDYTVDLSGLADGEITSSLAITDGAGNTATIDGESVTLDTTADAAPLATLISNDDDGLVNADEAGTTSYTVSGLDEDATAVATFTDINGDTATANVAADGTISVDLSGLADGEITSSLTITDTAGNTATVTGDSVTLDTLAPATPVINFSNATTISGTGDPGSNVTVTDSQGNIIGEPATVDENGEWSVTADDALDDGSEINAVATDAAGNESDPALAFVDTDGNGNNAIAFAEGGDGFIDADESTATTLVGQIEDGTTIDSVTITSSGGGEDVVLDGATITVTNGTFTIDGVDLSGLEDGTLTATLATTDNNGNAGTATDTAILDTIADAAPLATLTSNDGDGLVNADEAGTTSYTVSGLDDDATAVATFTDVNGDSVTATIDADGDYTVDLSGLADGEITSSLAITDGAGNTATVTGDSVTLDTTADTAPLATLTSNDGDGLVNADEAGTASYTVSGLDPDATAVASFTDGITTVTADVAEDGTISVDLSSLADGEITSSLAITDGAGNTATVTGDSVTLDTTADAAPTAALTSNDDDGLVNADEAGTTSYTVSGLDDDATAVATFTDVNGDSVTATIDADGDYTVDLSGLADGEITSSLAITDGAGNTATIDGESVTLDTTADAAPTAALTSNDGNGLVNADEAGTASYTVSGLDPDATAVASFTDGTTTVTADVTADGTFTVDLSGLADGEITSSLAITDGAGNTATVTGDSVTLDTTADAAPLATLTSNDGDGLVNADEAGTTSYTVSGLDPDATAVATFTDVNGDTATANVAADGTISVDLSGLADGEITSSLAITDGAGNTVTIDGESVTLDTTADVAPLATLTSNDGDGLVNADEAGTTSYTVSGLDDDATAVATFTDVNGDTVTATIDADGDYTVDLSGLADGEITSSLAITDTAGNTATVTGDSVTLDTTADAAPTATLTSNDDDGLVNADEAGTTSYTVSGLDDDATAVATFTDVNGDTVTATIDADGDYTVDLSGLADGEITSSLAITDGAGNTATVTGDSVTLDTTADAAPLATLTSNDDDGLISADEAGTASYTVSGLDDDATAVATFTDINGDSVTATIDANGDYTVDLSGLADGEITSSLAITDGAGNTATIDGESVTLDTTADAAPLATLTSNDGDGLVNADEAGTTSYTVSGLDDDATAVATFTDVNGDTVTATIDADGDYTVDLSGLADGEITSSLAITDGAGNTATIDGESVTLDTTADAAPLATLTSNDGDGLVNADEAGTASYTVSGLDDDATAVASFTDGTTTVTADVAADGTFTVDLSGLADGEITSSLAITDNAGNTATIDGESVTLDTTADAAPLASLTSNDGDGLVNADEAGMASYTVSGIDPDATAVATFTDVNGDSVTATIDANGDYTVDLSGLADGEITSSLAITDGAGNTATIDGESVTLDTTADAAPLATLTSNDGDGLVNADEAGTTSYTVSGLDDDATAVATFTDVNGDTVTATIDADGDYTVDLSGLADGEITSSLAITDGAGNTATIDGESVTLDTTADAAPLATLISNDEDGLVNADEAGTASYTVSGLDDDATAVATFTDVNGDTVTATIDADGDYTVDLSGLADGEITSSLAITDGAGNTATVTGDSVTLDTTADAAPTAALTSNDDDGLINADEAGTASYTVSGLDPDATAVATFTDVNGNTVTATIDADGDYTVDLSGLADGEITSSLAISDNAGNTATIDGESVTLDTTADVAPLATLTSNDGDGLVNADEAGTASYTVSGLDDDATAVATFTDVNGDTATADVAADGTFTVDLSGLADGEITSSLAITDGAGNTATVTGDSVTLDTTADAAPTAALTSNDDDGLVNADEAGTTSYTVSGLDDDATAVATFTDVNGDTVTATIDADGDYTVDLSGLADGEITSSLAITDGAGNTATVTGDSVTLDTTADAAPTAALISNDDDGLINADEAGTTSYTVSGLDDDATAVATFTDVNGDTVTATIDADGDYTVDLSGLADGEITSSLAITDGAGNTATVTGDSVTLDTTADAAPLASLASNDDDGLINADEAGTTSYTVSGLDDDATAVATFTDVNGDTVTATIDADGDYTVDLSGLADGEITSSLAITDGAGNTATVTGDSVTLDTTADAAPLASLASNDDDGLINADEAGTTSYTVSGLDDDATAVATFTDVNGDTVTATIDANGDYTVDLSGLADGEITSSLAITDGAGNTATVTGDSVTLDVTAPGDGDGINSVTFVDDDGIYNAADADGVTITGQVEDGASISTLTITSANGGEPVVVEGIDIDVTDGSFSYVADLSGLADGELTATLTVTDAAGNDGTVSDTATLDTTADAAPLATLTSNDDDGLVSTDEAGTASYTVSGLDDDATAVATFTDVNGDTATADVAADGTFTVDLSGLADGEITSSLEITDTAGNTATVDGDSVTLDQTAPAVDDAAANISEAGLDGAATVTVSGTMTIDDSGSGVESITVGGPAGITAGGETVDWSGSFSEGVYTLNGTANGTTVATLTVSTTGAYTYTQSQALDHPLAGADILALGFDVTASDQLGNESSGELTVNLTDDVPVAAQPAFFEIDTDSTTATGSFVESYGADGGYVSELTIDGYTFSYDPETGSVSTTGSSELVVPFEDGDYDSGSGELTIQTVKGETLTVNLQDGSYDYDASGANLLDPEPEAAPVVALGADDSLLGLVGVEALGLADFSDQQAFAATDANNDITSVTVSLTALSISVGAGFRASQALANELGLTYSVDNLALLDFDASITVSASDGGTIDNQALNEFLGSVYFSSGLANIGLGSTVSISATDAQGNTTSTSNSDLLSLGLLQSNVPTYLVQGNANANALNGTTGNDRLYGYGGNDTLNGGEGNDLLRGGAGNDTLNGGSGNDILIGGAGNDTLTGGTGNDVFRWEDGHQGSVGAPANDTVTDFNASRVSSGGDILDLGSLLQGEGKVGRNAGNLTNYLHFALVGTATLVYVSSAGAFQGLTDAAAKEAAADQIITLQGVDLTASGASDLAIIETLLANGNLIVDDASADTDLSGSVSTGVDAVISDGDGDTAGTSVEFDSTGQTPPTPDPDNVAPIVQANSSSLLGIAGVDLLGLISFGDQDLFAADADGNLQSVTVAYQPLLSLNLTALEFTASQQMADELGLNLSFDNDPGLLGLVAPSASVTITAADGGTIDNLAINELLATVAFADTDGLLGLNADLQLSLLNSTSITATDSDGRTATDSLGELANLDALSTLLGNNDNIVEGTSANETLDGGAGSQRLYGYEGNDTLNGGDGNDLLRGGAGDDTLNGGAGNDLLIDGNGADTFNAGAGDDLIVTSGNGFASIDGGDGFDTLLLDGGIDLDMVNGDLGPITNIERLDLGSGDEASTATLSAEVVDAMTDDDNVLQVTGDEQDTLNIQGATADGAITLGGTAYDQYTFGDTTIQVEQDTVQVET</sequence>
<feature type="domain" description="Bacterial Ig" evidence="3">
    <location>
        <begin position="1162"/>
        <end position="1244"/>
    </location>
</feature>
<dbReference type="EMBL" id="CP151919">
    <property type="protein sequence ID" value="XAD52593.1"/>
    <property type="molecule type" value="Genomic_DNA"/>
</dbReference>
<proteinExistence type="predicted"/>
<evidence type="ECO:0000256" key="2">
    <source>
        <dbReference type="SAM" id="MobiDB-lite"/>
    </source>
</evidence>
<reference evidence="6 7" key="1">
    <citation type="submission" date="2024-04" db="EMBL/GenBank/DDBJ databases">
        <title>Salinicola lusitanus LLJ914,a marine bacterium isolated from the Okinawa Trough.</title>
        <authorList>
            <person name="Li J."/>
        </authorList>
    </citation>
    <scope>NUCLEOTIDE SEQUENCE [LARGE SCALE GENOMIC DNA]</scope>
    <source>
        <strain evidence="6 7">LLJ914</strain>
    </source>
</reference>
<protein>
    <submittedName>
        <fullName evidence="6">Ig-like domain-containing protein</fullName>
    </submittedName>
</protein>
<dbReference type="NCBIfam" id="NF033677">
    <property type="entry name" value="biofilm_BapA_N"/>
    <property type="match status" value="1"/>
</dbReference>
<evidence type="ECO:0000313" key="7">
    <source>
        <dbReference type="Proteomes" id="UP001453229"/>
    </source>
</evidence>
<dbReference type="Pfam" id="PF00353">
    <property type="entry name" value="HemolysinCabind"/>
    <property type="match status" value="4"/>
</dbReference>
<feature type="compositionally biased region" description="Polar residues" evidence="2">
    <location>
        <begin position="806"/>
        <end position="817"/>
    </location>
</feature>
<feature type="domain" description="Bacterial Ig" evidence="3">
    <location>
        <begin position="424"/>
        <end position="501"/>
    </location>
</feature>
<evidence type="ECO:0000259" key="5">
    <source>
        <dbReference type="Pfam" id="PF22783"/>
    </source>
</evidence>
<dbReference type="Pfam" id="PF19077">
    <property type="entry name" value="Big_13"/>
    <property type="match status" value="5"/>
</dbReference>
<dbReference type="Proteomes" id="UP001453229">
    <property type="component" value="Chromosome"/>
</dbReference>
<feature type="compositionally biased region" description="Polar residues" evidence="2">
    <location>
        <begin position="1177"/>
        <end position="1189"/>
    </location>
</feature>
<evidence type="ECO:0000259" key="3">
    <source>
        <dbReference type="Pfam" id="PF17936"/>
    </source>
</evidence>
<feature type="domain" description="Bacterial Ig" evidence="3">
    <location>
        <begin position="1078"/>
        <end position="1159"/>
    </location>
</feature>
<keyword evidence="7" id="KW-1185">Reference proteome</keyword>
<feature type="domain" description="Bacterial Ig" evidence="3">
    <location>
        <begin position="506"/>
        <end position="584"/>
    </location>
</feature>
<dbReference type="InterPro" id="IPR044016">
    <property type="entry name" value="Big_13"/>
</dbReference>
<feature type="region of interest" description="Disordered" evidence="2">
    <location>
        <begin position="1073"/>
        <end position="1253"/>
    </location>
</feature>
<feature type="compositionally biased region" description="Low complexity" evidence="2">
    <location>
        <begin position="1082"/>
        <end position="1094"/>
    </location>
</feature>
<feature type="compositionally biased region" description="Low complexity" evidence="2">
    <location>
        <begin position="1151"/>
        <end position="1167"/>
    </location>
</feature>